<dbReference type="PANTHER" id="PTHR15004:SF0">
    <property type="entry name" value="GLUTAMYL-TRNA(GLN) AMIDOTRANSFERASE SUBUNIT C, MITOCHONDRIAL"/>
    <property type="match status" value="1"/>
</dbReference>
<dbReference type="HAMAP" id="MF_00122">
    <property type="entry name" value="GatC"/>
    <property type="match status" value="1"/>
</dbReference>
<dbReference type="InterPro" id="IPR003837">
    <property type="entry name" value="GatC"/>
</dbReference>
<dbReference type="NCBIfam" id="TIGR00135">
    <property type="entry name" value="gatC"/>
    <property type="match status" value="1"/>
</dbReference>
<feature type="non-terminal residue" evidence="1">
    <location>
        <position position="101"/>
    </location>
</feature>
<dbReference type="Pfam" id="PF02686">
    <property type="entry name" value="GatC"/>
    <property type="match status" value="1"/>
</dbReference>
<dbReference type="GO" id="GO:0070681">
    <property type="term" value="P:glutaminyl-tRNAGln biosynthesis via transamidation"/>
    <property type="evidence" value="ECO:0007669"/>
    <property type="project" value="TreeGrafter"/>
</dbReference>
<evidence type="ECO:0000313" key="1">
    <source>
        <dbReference type="EMBL" id="OGE01104.1"/>
    </source>
</evidence>
<gene>
    <name evidence="1" type="ORF">A2196_00105</name>
</gene>
<dbReference type="SUPFAM" id="SSF141000">
    <property type="entry name" value="Glu-tRNAGln amidotransferase C subunit"/>
    <property type="match status" value="1"/>
</dbReference>
<name>A0A1F5HAB0_9BACT</name>
<dbReference type="PANTHER" id="PTHR15004">
    <property type="entry name" value="GLUTAMYL-TRNA(GLN) AMIDOTRANSFERASE SUBUNIT C, MITOCHONDRIAL"/>
    <property type="match status" value="1"/>
</dbReference>
<dbReference type="GO" id="GO:0006450">
    <property type="term" value="P:regulation of translational fidelity"/>
    <property type="evidence" value="ECO:0007669"/>
    <property type="project" value="InterPro"/>
</dbReference>
<dbReference type="EMBL" id="MFCA01000029">
    <property type="protein sequence ID" value="OGE01104.1"/>
    <property type="molecule type" value="Genomic_DNA"/>
</dbReference>
<dbReference type="STRING" id="1797737.A2196_00105"/>
<evidence type="ECO:0000313" key="2">
    <source>
        <dbReference type="Proteomes" id="UP000176751"/>
    </source>
</evidence>
<accession>A0A1F5HAB0</accession>
<dbReference type="Proteomes" id="UP000176751">
    <property type="component" value="Unassembled WGS sequence"/>
</dbReference>
<dbReference type="Gene3D" id="1.10.20.60">
    <property type="entry name" value="Glu-tRNAGln amidotransferase C subunit, N-terminal domain"/>
    <property type="match status" value="1"/>
</dbReference>
<evidence type="ECO:0008006" key="3">
    <source>
        <dbReference type="Google" id="ProtNLM"/>
    </source>
</evidence>
<sequence>MRNKSKSDSSLKIDINYVARLANLPLSDEEKKTFEKQLKEVLNYFSNLNEVNTKTVEPIGHITGLVDVVREDKTAPSISQEDALVNAPKTHNGFFEVEAIF</sequence>
<dbReference type="InterPro" id="IPR036113">
    <property type="entry name" value="Asp/Glu-ADT_sf_sub_c"/>
</dbReference>
<protein>
    <recommendedName>
        <fullName evidence="3">Asp/Glu-ADT subunit C</fullName>
    </recommendedName>
</protein>
<organism evidence="1 2">
    <name type="scientific">Candidatus Curtissbacteria bacterium RIFOXYA1_FULL_41_14</name>
    <dbReference type="NCBI Taxonomy" id="1797737"/>
    <lineage>
        <taxon>Bacteria</taxon>
        <taxon>Candidatus Curtissiibacteriota</taxon>
    </lineage>
</organism>
<reference evidence="1 2" key="1">
    <citation type="journal article" date="2016" name="Nat. Commun.">
        <title>Thousands of microbial genomes shed light on interconnected biogeochemical processes in an aquifer system.</title>
        <authorList>
            <person name="Anantharaman K."/>
            <person name="Brown C.T."/>
            <person name="Hug L.A."/>
            <person name="Sharon I."/>
            <person name="Castelle C.J."/>
            <person name="Probst A.J."/>
            <person name="Thomas B.C."/>
            <person name="Singh A."/>
            <person name="Wilkins M.J."/>
            <person name="Karaoz U."/>
            <person name="Brodie E.L."/>
            <person name="Williams K.H."/>
            <person name="Hubbard S.S."/>
            <person name="Banfield J.F."/>
        </authorList>
    </citation>
    <scope>NUCLEOTIDE SEQUENCE [LARGE SCALE GENOMIC DNA]</scope>
</reference>
<proteinExistence type="inferred from homology"/>
<dbReference type="AlphaFoldDB" id="A0A1F5HAB0"/>
<comment type="caution">
    <text evidence="1">The sequence shown here is derived from an EMBL/GenBank/DDBJ whole genome shotgun (WGS) entry which is preliminary data.</text>
</comment>